<keyword evidence="2" id="KW-0812">Transmembrane</keyword>
<feature type="region of interest" description="Disordered" evidence="1">
    <location>
        <begin position="43"/>
        <end position="129"/>
    </location>
</feature>
<reference evidence="3 4" key="1">
    <citation type="journal article" date="2016" name="Genome Biol. Evol.">
        <title>Divergent and convergent evolution of fungal pathogenicity.</title>
        <authorList>
            <person name="Shang Y."/>
            <person name="Xiao G."/>
            <person name="Zheng P."/>
            <person name="Cen K."/>
            <person name="Zhan S."/>
            <person name="Wang C."/>
        </authorList>
    </citation>
    <scope>NUCLEOTIDE SEQUENCE [LARGE SCALE GENOMIC DNA]</scope>
    <source>
        <strain evidence="3 4">ARSEF 7405</strain>
    </source>
</reference>
<proteinExistence type="predicted"/>
<dbReference type="PANTHER" id="PTHR41800">
    <property type="entry name" value="EXPRESSED PROTEIN"/>
    <property type="match status" value="1"/>
</dbReference>
<sequence>MNTIRSTWVGWGTLCVAGGGAYYFAKRSINANRAERHEAVMRAKQEAANQERAYQSRTPATSQPESAFAKAAKTGDGRDVSGHPSMEAQDMDPAPTRHEADSVRDRVVEKGKYEAEEVWRSKKGPRLSG</sequence>
<evidence type="ECO:0000313" key="4">
    <source>
        <dbReference type="Proteomes" id="UP000242877"/>
    </source>
</evidence>
<keyword evidence="2" id="KW-0472">Membrane</keyword>
<feature type="transmembrane region" description="Helical" evidence="2">
    <location>
        <begin position="6"/>
        <end position="25"/>
    </location>
</feature>
<dbReference type="EMBL" id="AZGZ01000021">
    <property type="protein sequence ID" value="KZZ89243.1"/>
    <property type="molecule type" value="Genomic_DNA"/>
</dbReference>
<name>A0A162I6G0_9EURO</name>
<keyword evidence="4" id="KW-1185">Reference proteome</keyword>
<accession>A0A162I6G0</accession>
<dbReference type="PANTHER" id="PTHR41800:SF1">
    <property type="entry name" value="EXPRESSED PROTEIN"/>
    <property type="match status" value="1"/>
</dbReference>
<dbReference type="AlphaFoldDB" id="A0A162I6G0"/>
<protein>
    <submittedName>
        <fullName evidence="3">Uncharacterized protein</fullName>
    </submittedName>
</protein>
<dbReference type="OrthoDB" id="2559326at2759"/>
<evidence type="ECO:0000256" key="1">
    <source>
        <dbReference type="SAM" id="MobiDB-lite"/>
    </source>
</evidence>
<dbReference type="InterPro" id="IPR031833">
    <property type="entry name" value="DUF4748"/>
</dbReference>
<organism evidence="3 4">
    <name type="scientific">Ascosphaera apis ARSEF 7405</name>
    <dbReference type="NCBI Taxonomy" id="392613"/>
    <lineage>
        <taxon>Eukaryota</taxon>
        <taxon>Fungi</taxon>
        <taxon>Dikarya</taxon>
        <taxon>Ascomycota</taxon>
        <taxon>Pezizomycotina</taxon>
        <taxon>Eurotiomycetes</taxon>
        <taxon>Eurotiomycetidae</taxon>
        <taxon>Onygenales</taxon>
        <taxon>Ascosphaeraceae</taxon>
        <taxon>Ascosphaera</taxon>
    </lineage>
</organism>
<comment type="caution">
    <text evidence="3">The sequence shown here is derived from an EMBL/GenBank/DDBJ whole genome shotgun (WGS) entry which is preliminary data.</text>
</comment>
<dbReference type="Proteomes" id="UP000242877">
    <property type="component" value="Unassembled WGS sequence"/>
</dbReference>
<evidence type="ECO:0000313" key="3">
    <source>
        <dbReference type="EMBL" id="KZZ89243.1"/>
    </source>
</evidence>
<keyword evidence="2" id="KW-1133">Transmembrane helix</keyword>
<gene>
    <name evidence="3" type="ORF">AAP_04390</name>
</gene>
<evidence type="ECO:0000256" key="2">
    <source>
        <dbReference type="SAM" id="Phobius"/>
    </source>
</evidence>
<feature type="compositionally biased region" description="Polar residues" evidence="1">
    <location>
        <begin position="52"/>
        <end position="65"/>
    </location>
</feature>
<feature type="compositionally biased region" description="Basic and acidic residues" evidence="1">
    <location>
        <begin position="95"/>
        <end position="120"/>
    </location>
</feature>
<dbReference type="VEuPathDB" id="FungiDB:AAP_04390"/>
<dbReference type="Pfam" id="PF15932">
    <property type="entry name" value="DUF4748"/>
    <property type="match status" value="1"/>
</dbReference>